<evidence type="ECO:0000313" key="4">
    <source>
        <dbReference type="Proteomes" id="UP000291187"/>
    </source>
</evidence>
<name>A0A4Q5A378_9BIFI</name>
<accession>A0A4Q5A378</accession>
<comment type="caution">
    <text evidence="2">The sequence shown here is derived from an EMBL/GenBank/DDBJ whole genome shotgun (WGS) entry which is preliminary data.</text>
</comment>
<dbReference type="RefSeq" id="WP_165362269.1">
    <property type="nucleotide sequence ID" value="NZ_RYUM01000024.1"/>
</dbReference>
<feature type="region of interest" description="Disordered" evidence="1">
    <location>
        <begin position="18"/>
        <end position="41"/>
    </location>
</feature>
<evidence type="ECO:0000313" key="2">
    <source>
        <dbReference type="EMBL" id="RYQ16770.1"/>
    </source>
</evidence>
<keyword evidence="2" id="KW-0808">Transferase</keyword>
<feature type="compositionally biased region" description="Polar residues" evidence="1">
    <location>
        <begin position="18"/>
        <end position="30"/>
    </location>
</feature>
<dbReference type="EMBL" id="RYUM01000024">
    <property type="protein sequence ID" value="RYQ16770.1"/>
    <property type="molecule type" value="Genomic_DNA"/>
</dbReference>
<dbReference type="EMBL" id="RYUW01000023">
    <property type="protein sequence ID" value="RYQ34738.1"/>
    <property type="molecule type" value="Genomic_DNA"/>
</dbReference>
<dbReference type="AlphaFoldDB" id="A0A4Q5A378"/>
<dbReference type="Proteomes" id="UP000291187">
    <property type="component" value="Unassembled WGS sequence"/>
</dbReference>
<evidence type="ECO:0000313" key="3">
    <source>
        <dbReference type="EMBL" id="RYQ34738.1"/>
    </source>
</evidence>
<sequence>MRCVPDLGLSFTGDENVTSFVTSDPQSRNDTVGKPMNPKTLSDKAKQLLDDYRMVQYDMTVGNNYLQKMGFMDLRQ</sequence>
<organism evidence="2 4">
    <name type="scientific">Bifidobacterium pseudolongum subsp. globosum</name>
    <dbReference type="NCBI Taxonomy" id="1690"/>
    <lineage>
        <taxon>Bacteria</taxon>
        <taxon>Bacillati</taxon>
        <taxon>Actinomycetota</taxon>
        <taxon>Actinomycetes</taxon>
        <taxon>Bifidobacteriales</taxon>
        <taxon>Bifidobacteriaceae</taxon>
        <taxon>Bifidobacterium</taxon>
    </lineage>
</organism>
<dbReference type="GO" id="GO:0016740">
    <property type="term" value="F:transferase activity"/>
    <property type="evidence" value="ECO:0007669"/>
    <property type="project" value="UniProtKB-KW"/>
</dbReference>
<gene>
    <name evidence="3" type="ORF">PG2003B_1643</name>
    <name evidence="2" type="ORF">PG2071B_1621</name>
</gene>
<dbReference type="Proteomes" id="UP000292382">
    <property type="component" value="Unassembled WGS sequence"/>
</dbReference>
<protein>
    <submittedName>
        <fullName evidence="2">Phosphoglycerol transferase</fullName>
    </submittedName>
</protein>
<evidence type="ECO:0000313" key="5">
    <source>
        <dbReference type="Proteomes" id="UP000292382"/>
    </source>
</evidence>
<reference evidence="4 5" key="1">
    <citation type="submission" date="2018-12" db="EMBL/GenBank/DDBJ databases">
        <title>Unveiling genomic diversity among members of the Bifidobacterium pseudolongum species, a widely distributed gut commensal of the animal kingdom.</title>
        <authorList>
            <person name="Lugli G.A."/>
            <person name="Duranti S."/>
            <person name="Albert K."/>
            <person name="Mancabelli L."/>
            <person name="Napoli S."/>
            <person name="Viappiani A."/>
            <person name="Anzalone R."/>
            <person name="Longhi G."/>
            <person name="Milani C."/>
            <person name="Turroni F."/>
            <person name="Alessandri G."/>
            <person name="Sela D.A."/>
            <person name="Van Sinderen D."/>
            <person name="Ventura M."/>
        </authorList>
    </citation>
    <scope>NUCLEOTIDE SEQUENCE [LARGE SCALE GENOMIC DNA]</scope>
    <source>
        <strain evidence="3 5">2003B</strain>
        <strain evidence="2 4">2071B</strain>
    </source>
</reference>
<evidence type="ECO:0000256" key="1">
    <source>
        <dbReference type="SAM" id="MobiDB-lite"/>
    </source>
</evidence>
<proteinExistence type="predicted"/>